<feature type="region of interest" description="Disordered" evidence="10">
    <location>
        <begin position="473"/>
        <end position="518"/>
    </location>
</feature>
<evidence type="ECO:0000256" key="4">
    <source>
        <dbReference type="ARBA" id="ARBA00022763"/>
    </source>
</evidence>
<feature type="compositionally biased region" description="Polar residues" evidence="10">
    <location>
        <begin position="171"/>
        <end position="181"/>
    </location>
</feature>
<comment type="function">
    <text evidence="9">Regulatory subunit of the SLX1-SLX4 structure-specific endonuclease that resolves DNA secondary structures generated during DNA repair and recombination. Has endonuclease activity towards branched DNA substrates, introducing single-strand cuts in duplex DNA close to junctions with ss-DNA.</text>
</comment>
<organism evidence="11 12">
    <name type="scientific">Phyllachora maydis</name>
    <dbReference type="NCBI Taxonomy" id="1825666"/>
    <lineage>
        <taxon>Eukaryota</taxon>
        <taxon>Fungi</taxon>
        <taxon>Dikarya</taxon>
        <taxon>Ascomycota</taxon>
        <taxon>Pezizomycotina</taxon>
        <taxon>Sordariomycetes</taxon>
        <taxon>Sordariomycetidae</taxon>
        <taxon>Phyllachorales</taxon>
        <taxon>Phyllachoraceae</taxon>
        <taxon>Phyllachora</taxon>
    </lineage>
</organism>
<keyword evidence="5 9" id="KW-0233">DNA recombination</keyword>
<dbReference type="GO" id="GO:0006310">
    <property type="term" value="P:DNA recombination"/>
    <property type="evidence" value="ECO:0007669"/>
    <property type="project" value="UniProtKB-UniRule"/>
</dbReference>
<evidence type="ECO:0000256" key="3">
    <source>
        <dbReference type="ARBA" id="ARBA00022553"/>
    </source>
</evidence>
<dbReference type="Proteomes" id="UP001217918">
    <property type="component" value="Unassembled WGS sequence"/>
</dbReference>
<feature type="region of interest" description="Disordered" evidence="10">
    <location>
        <begin position="82"/>
        <end position="182"/>
    </location>
</feature>
<comment type="subunit">
    <text evidence="9">Forms a heterodimer with SLX1.</text>
</comment>
<dbReference type="EMBL" id="JAQQPM010000007">
    <property type="protein sequence ID" value="KAK2074143.1"/>
    <property type="molecule type" value="Genomic_DNA"/>
</dbReference>
<gene>
    <name evidence="9" type="primary">SLX4</name>
    <name evidence="11" type="ORF">P8C59_008373</name>
</gene>
<evidence type="ECO:0000256" key="8">
    <source>
        <dbReference type="ARBA" id="ARBA00029496"/>
    </source>
</evidence>
<evidence type="ECO:0000256" key="1">
    <source>
        <dbReference type="ARBA" id="ARBA00004123"/>
    </source>
</evidence>
<keyword evidence="4 9" id="KW-0227">DNA damage</keyword>
<feature type="compositionally biased region" description="Low complexity" evidence="10">
    <location>
        <begin position="712"/>
        <end position="723"/>
    </location>
</feature>
<dbReference type="InterPro" id="IPR018574">
    <property type="entry name" value="Structure-sp_endonuc_su_Slx4"/>
</dbReference>
<feature type="region of interest" description="Disordered" evidence="10">
    <location>
        <begin position="274"/>
        <end position="318"/>
    </location>
</feature>
<keyword evidence="12" id="KW-1185">Reference proteome</keyword>
<evidence type="ECO:0000313" key="12">
    <source>
        <dbReference type="Proteomes" id="UP001217918"/>
    </source>
</evidence>
<feature type="region of interest" description="Disordered" evidence="10">
    <location>
        <begin position="696"/>
        <end position="723"/>
    </location>
</feature>
<evidence type="ECO:0000256" key="10">
    <source>
        <dbReference type="SAM" id="MobiDB-lite"/>
    </source>
</evidence>
<comment type="similarity">
    <text evidence="2 9">Belongs to the SLX4 family.</text>
</comment>
<dbReference type="GO" id="GO:0017108">
    <property type="term" value="F:5'-flap endonuclease activity"/>
    <property type="evidence" value="ECO:0007669"/>
    <property type="project" value="InterPro"/>
</dbReference>
<dbReference type="GO" id="GO:0006260">
    <property type="term" value="P:DNA replication"/>
    <property type="evidence" value="ECO:0007669"/>
    <property type="project" value="InterPro"/>
</dbReference>
<feature type="region of interest" description="Disordered" evidence="10">
    <location>
        <begin position="575"/>
        <end position="675"/>
    </location>
</feature>
<dbReference type="InterPro" id="IPR027784">
    <property type="entry name" value="Slx4_ascomycetes"/>
</dbReference>
<keyword evidence="6 9" id="KW-0234">DNA repair</keyword>
<dbReference type="Pfam" id="PF09494">
    <property type="entry name" value="Slx4"/>
    <property type="match status" value="1"/>
</dbReference>
<dbReference type="HAMAP" id="MF_03110">
    <property type="entry name" value="Endonuc_su_Slx4"/>
    <property type="match status" value="1"/>
</dbReference>
<dbReference type="AlphaFoldDB" id="A0AAD9IAZ7"/>
<dbReference type="InterPro" id="IPR000637">
    <property type="entry name" value="HMGI/Y_DNA-bd_CS"/>
</dbReference>
<evidence type="ECO:0000256" key="9">
    <source>
        <dbReference type="HAMAP-Rule" id="MF_03110"/>
    </source>
</evidence>
<evidence type="ECO:0000256" key="2">
    <source>
        <dbReference type="ARBA" id="ARBA00006661"/>
    </source>
</evidence>
<feature type="compositionally biased region" description="Polar residues" evidence="10">
    <location>
        <begin position="126"/>
        <end position="137"/>
    </location>
</feature>
<comment type="subcellular location">
    <subcellularLocation>
        <location evidence="1 9">Nucleus</location>
    </subcellularLocation>
</comment>
<accession>A0AAD9IAZ7</accession>
<dbReference type="CDD" id="cd22999">
    <property type="entry name" value="SAP_SLX4"/>
    <property type="match status" value="1"/>
</dbReference>
<feature type="region of interest" description="Disordered" evidence="10">
    <location>
        <begin position="217"/>
        <end position="240"/>
    </location>
</feature>
<dbReference type="InterPro" id="IPR017956">
    <property type="entry name" value="AT_hook_DNA-bd_motif"/>
</dbReference>
<evidence type="ECO:0000313" key="11">
    <source>
        <dbReference type="EMBL" id="KAK2074143.1"/>
    </source>
</evidence>
<dbReference type="GO" id="GO:0003677">
    <property type="term" value="F:DNA binding"/>
    <property type="evidence" value="ECO:0007669"/>
    <property type="project" value="InterPro"/>
</dbReference>
<comment type="caution">
    <text evidence="11">The sequence shown here is derived from an EMBL/GenBank/DDBJ whole genome shotgun (WGS) entry which is preliminary data.</text>
</comment>
<dbReference type="GO" id="GO:0006355">
    <property type="term" value="P:regulation of DNA-templated transcription"/>
    <property type="evidence" value="ECO:0007669"/>
    <property type="project" value="InterPro"/>
</dbReference>
<feature type="compositionally biased region" description="Basic and acidic residues" evidence="10">
    <location>
        <begin position="105"/>
        <end position="118"/>
    </location>
</feature>
<feature type="compositionally biased region" description="Basic residues" evidence="10">
    <location>
        <begin position="297"/>
        <end position="309"/>
    </location>
</feature>
<name>A0AAD9IAZ7_9PEZI</name>
<comment type="PTM">
    <text evidence="9">Phosphorylated in response to DNA damage.</text>
</comment>
<dbReference type="SMART" id="SM00384">
    <property type="entry name" value="AT_hook"/>
    <property type="match status" value="2"/>
</dbReference>
<dbReference type="PROSITE" id="PS00354">
    <property type="entry name" value="HMGI_Y"/>
    <property type="match status" value="1"/>
</dbReference>
<keyword evidence="3 9" id="KW-0597">Phosphoprotein</keyword>
<evidence type="ECO:0000256" key="5">
    <source>
        <dbReference type="ARBA" id="ARBA00023172"/>
    </source>
</evidence>
<dbReference type="PRINTS" id="PR00929">
    <property type="entry name" value="ATHOOK"/>
</dbReference>
<evidence type="ECO:0000256" key="7">
    <source>
        <dbReference type="ARBA" id="ARBA00023242"/>
    </source>
</evidence>
<feature type="compositionally biased region" description="Low complexity" evidence="10">
    <location>
        <begin position="575"/>
        <end position="592"/>
    </location>
</feature>
<protein>
    <recommendedName>
        <fullName evidence="8 9">Structure-specific endonuclease subunit SLX4</fullName>
    </recommendedName>
</protein>
<evidence type="ECO:0000256" key="6">
    <source>
        <dbReference type="ARBA" id="ARBA00023204"/>
    </source>
</evidence>
<feature type="compositionally biased region" description="Basic residues" evidence="10">
    <location>
        <begin position="93"/>
        <end position="102"/>
    </location>
</feature>
<reference evidence="11" key="1">
    <citation type="journal article" date="2023" name="Mol. Plant Microbe Interact.">
        <title>Elucidating the Obligate Nature and Biological Capacity of an Invasive Fungal Corn Pathogen.</title>
        <authorList>
            <person name="MacCready J.S."/>
            <person name="Roggenkamp E.M."/>
            <person name="Gdanetz K."/>
            <person name="Chilvers M.I."/>
        </authorList>
    </citation>
    <scope>NUCLEOTIDE SEQUENCE</scope>
    <source>
        <strain evidence="11">PM02</strain>
    </source>
</reference>
<sequence length="882" mass="93240">MAGNRSYVFTSSSPDFPSASELLNGNCKAKAAALRPCGHVNPDPPHVAATLTSPSVLWRSGTANPKLPVAVAVAGPDLVDAAILEPEQSEPAKKRRKPRAPRQPKTTDKGKEKAKARPQDGALEAGTTSPSGQQGSKKFNPDVVDDAKPPEPQGAKSAARAKAPRRKAETKSSYFPNSAKTQPPKVIEVVEMEDSFELEPADVLGKRKLIELVTTDNSKGPKKAETSAVKTKAPKKKPRTITELATAAYRIANPADETTESSDAPAGSLLAYFPVREGADAQDNAAKDGDESGPQKTTKKKKSTFKVTKKKAEANKKKQLLLSPESALRQVARQDFVFGTASQLAVEDDPALLRALHEAMLLSNQEDHDPFASSSPVPPAAAVRSTTRRLWGAGARDGDGYLHEVIDLVHSPAVPSDLQGHGTKTVVTSAGQSDMAFVPSSDFDPEFPPIEQPRSDFFSTQTGKATIPTSVLLGPSKPATLTGTPSHLGPEREFEPPASNQEHNEMLAHSQAVASPSRDAPLAAPAIARPNHDLLSDAELAKRIAKYGFKPVKKRAVMIALLDQCWVSKKAEAAPTAPVAPAVSPKRPAASPKRPRGRPRKDAATAAKTITTTTTTTTTTMTEVTTSPKRPRGRPNKVVAADDAMALPAKQAKSPAKRKAAAKPATMRSPSPAPVASISAAVAVVASTPKRRKIAAAAAASPTREVADSDADPFASSSSSALSTPDKWAAAGAIFSSPSGPIELSITDATETSVLPVSPAAPTSTAATDEERLAGFITAAITSAPPGPDTARPSWHEKMLMYDPVVLEDLAAWLNTGPLDQVGYDGEVSPLEVKKWCEARSVCYHVPDFAREFILWGKEDTLLASNNLDTIYIISSLVFTTK</sequence>
<dbReference type="GO" id="GO:0006281">
    <property type="term" value="P:DNA repair"/>
    <property type="evidence" value="ECO:0007669"/>
    <property type="project" value="UniProtKB-UniRule"/>
</dbReference>
<feature type="compositionally biased region" description="Low complexity" evidence="10">
    <location>
        <begin position="604"/>
        <end position="626"/>
    </location>
</feature>
<keyword evidence="7 9" id="KW-0539">Nucleus</keyword>
<proteinExistence type="inferred from homology"/>
<dbReference type="GO" id="GO:0033557">
    <property type="term" value="C:Slx1-Slx4 complex"/>
    <property type="evidence" value="ECO:0007669"/>
    <property type="project" value="UniProtKB-UniRule"/>
</dbReference>